<dbReference type="Pfam" id="PF02720">
    <property type="entry name" value="DUF222"/>
    <property type="match status" value="1"/>
</dbReference>
<keyword evidence="3" id="KW-0378">Hydrolase</keyword>
<dbReference type="SMART" id="SM00507">
    <property type="entry name" value="HNHc"/>
    <property type="match status" value="1"/>
</dbReference>
<dbReference type="EMBL" id="CP082781">
    <property type="protein sequence ID" value="UGS25162.1"/>
    <property type="molecule type" value="Genomic_DNA"/>
</dbReference>
<keyword evidence="4" id="KW-1185">Reference proteome</keyword>
<accession>A0ABY3RRP2</accession>
<organism evidence="3 4">
    <name type="scientific">Microbacterium resistens</name>
    <dbReference type="NCBI Taxonomy" id="156977"/>
    <lineage>
        <taxon>Bacteria</taxon>
        <taxon>Bacillati</taxon>
        <taxon>Actinomycetota</taxon>
        <taxon>Actinomycetes</taxon>
        <taxon>Micrococcales</taxon>
        <taxon>Microbacteriaceae</taxon>
        <taxon>Microbacterium</taxon>
    </lineage>
</organism>
<feature type="region of interest" description="Disordered" evidence="1">
    <location>
        <begin position="383"/>
        <end position="402"/>
    </location>
</feature>
<reference evidence="3 4" key="1">
    <citation type="submission" date="2023-01" db="EMBL/GenBank/DDBJ databases">
        <title>Characterization of estradiol degrading bacteria Microbacterium sp. MZT7 and reveal degrading genes through genome analysis.</title>
        <authorList>
            <person name="Hao P."/>
            <person name="Gao Y."/>
        </authorList>
    </citation>
    <scope>NUCLEOTIDE SEQUENCE [LARGE SCALE GENOMIC DNA]</scope>
    <source>
        <strain evidence="3 4">MZT7</strain>
    </source>
</reference>
<proteinExistence type="predicted"/>
<dbReference type="GO" id="GO:0004519">
    <property type="term" value="F:endonuclease activity"/>
    <property type="evidence" value="ECO:0007669"/>
    <property type="project" value="UniProtKB-KW"/>
</dbReference>
<dbReference type="Gene3D" id="1.10.30.50">
    <property type="match status" value="1"/>
</dbReference>
<gene>
    <name evidence="3" type="ORF">K8F61_10670</name>
</gene>
<dbReference type="InterPro" id="IPR003615">
    <property type="entry name" value="HNH_nuc"/>
</dbReference>
<dbReference type="InterPro" id="IPR003870">
    <property type="entry name" value="DUF222"/>
</dbReference>
<dbReference type="Proteomes" id="UP001199642">
    <property type="component" value="Chromosome"/>
</dbReference>
<sequence>MSGVQDAYLLRSREIVERCRALDAEIAVREAEKAVLLGERVELLLREVPAGSAGFEQAERSMFAEISAALHLSRTAAAKALGTGWALRDRFPATMSALAQGRISARHASAIVQAAQALDLHDHAAHAAYEEQVIPYAAAETPARTEAFARSVAASVSPRTITERLTRARAGRRVTVTDADDGMSWLSLLLPSPIAHAVHDRLTGIGRQIRMLRAAEDCGAFDSLPGPDSPQGTDGAQGPDGTTPPTPAEWEELTGFEHLVADLDEPLTDDRTLDQIRADIAADLLLAATTDTLTETGTQAIRGTVQVTIAATTLHGDDDRPAEHDGHGPADPALVRTLAADAERWDRLFLDPTGMLTRTDSYTPTERMRRHLRARDQHCRFPGCRMPARRTQTDHTHDHARGGPTDITNLACLCAGHHALKHPHHDDRWRWSATQSPDGTLIWTDPTGRTHTDHPTPRVQFV</sequence>
<dbReference type="RefSeq" id="WP_231818984.1">
    <property type="nucleotide sequence ID" value="NZ_CP082781.1"/>
</dbReference>
<feature type="domain" description="HNH nuclease" evidence="2">
    <location>
        <begin position="367"/>
        <end position="419"/>
    </location>
</feature>
<evidence type="ECO:0000313" key="4">
    <source>
        <dbReference type="Proteomes" id="UP001199642"/>
    </source>
</evidence>
<keyword evidence="3" id="KW-0255">Endonuclease</keyword>
<evidence type="ECO:0000259" key="2">
    <source>
        <dbReference type="SMART" id="SM00507"/>
    </source>
</evidence>
<feature type="compositionally biased region" description="Basic and acidic residues" evidence="1">
    <location>
        <begin position="391"/>
        <end position="401"/>
    </location>
</feature>
<evidence type="ECO:0000256" key="1">
    <source>
        <dbReference type="SAM" id="MobiDB-lite"/>
    </source>
</evidence>
<keyword evidence="3" id="KW-0540">Nuclease</keyword>
<evidence type="ECO:0000313" key="3">
    <source>
        <dbReference type="EMBL" id="UGS25162.1"/>
    </source>
</evidence>
<protein>
    <submittedName>
        <fullName evidence="3">HNH endonuclease</fullName>
    </submittedName>
</protein>
<name>A0ABY3RRP2_9MICO</name>
<feature type="region of interest" description="Disordered" evidence="1">
    <location>
        <begin position="443"/>
        <end position="462"/>
    </location>
</feature>
<dbReference type="CDD" id="cd00085">
    <property type="entry name" value="HNHc"/>
    <property type="match status" value="1"/>
</dbReference>
<feature type="region of interest" description="Disordered" evidence="1">
    <location>
        <begin position="220"/>
        <end position="248"/>
    </location>
</feature>